<dbReference type="GO" id="GO:0008168">
    <property type="term" value="F:methyltransferase activity"/>
    <property type="evidence" value="ECO:0007669"/>
    <property type="project" value="UniProtKB-KW"/>
</dbReference>
<dbReference type="InterPro" id="IPR029063">
    <property type="entry name" value="SAM-dependent_MTases_sf"/>
</dbReference>
<dbReference type="InterPro" id="IPR016718">
    <property type="entry name" value="rRNA_m1G-MeTrfase_A_prd"/>
</dbReference>
<keyword evidence="2" id="KW-0808">Transferase</keyword>
<comment type="caution">
    <text evidence="2">The sequence shown here is derived from an EMBL/GenBank/DDBJ whole genome shotgun (WGS) entry which is preliminary data.</text>
</comment>
<dbReference type="Gene3D" id="3.40.50.150">
    <property type="entry name" value="Vaccinia Virus protein VP39"/>
    <property type="match status" value="1"/>
</dbReference>
<proteinExistence type="predicted"/>
<protein>
    <submittedName>
        <fullName evidence="2">RNA methyltransferase</fullName>
    </submittedName>
</protein>
<dbReference type="Proteomes" id="UP001597326">
    <property type="component" value="Unassembled WGS sequence"/>
</dbReference>
<dbReference type="InterPro" id="IPR048647">
    <property type="entry name" value="RlmA_N"/>
</dbReference>
<keyword evidence="2" id="KW-0489">Methyltransferase</keyword>
<feature type="domain" description="23S rRNA (guanine(745)-N(1))-methyltransferase N-terminal" evidence="1">
    <location>
        <begin position="11"/>
        <end position="45"/>
    </location>
</feature>
<organism evidence="2 3">
    <name type="scientific">Luteococcus peritonei</name>
    <dbReference type="NCBI Taxonomy" id="88874"/>
    <lineage>
        <taxon>Bacteria</taxon>
        <taxon>Bacillati</taxon>
        <taxon>Actinomycetota</taxon>
        <taxon>Actinomycetes</taxon>
        <taxon>Propionibacteriales</taxon>
        <taxon>Propionibacteriaceae</taxon>
        <taxon>Luteococcus</taxon>
    </lineage>
</organism>
<evidence type="ECO:0000259" key="1">
    <source>
        <dbReference type="Pfam" id="PF21302"/>
    </source>
</evidence>
<reference evidence="3" key="1">
    <citation type="journal article" date="2019" name="Int. J. Syst. Evol. Microbiol.">
        <title>The Global Catalogue of Microorganisms (GCM) 10K type strain sequencing project: providing services to taxonomists for standard genome sequencing and annotation.</title>
        <authorList>
            <consortium name="The Broad Institute Genomics Platform"/>
            <consortium name="The Broad Institute Genome Sequencing Center for Infectious Disease"/>
            <person name="Wu L."/>
            <person name="Ma J."/>
        </authorList>
    </citation>
    <scope>NUCLEOTIDE SEQUENCE [LARGE SCALE GENOMIC DNA]</scope>
    <source>
        <strain evidence="3">CAIM 431</strain>
    </source>
</reference>
<dbReference type="SUPFAM" id="SSF53335">
    <property type="entry name" value="S-adenosyl-L-methionine-dependent methyltransferases"/>
    <property type="match status" value="1"/>
</dbReference>
<accession>A0ABW4RUF9</accession>
<dbReference type="RefSeq" id="WP_343872449.1">
    <property type="nucleotide sequence ID" value="NZ_BAAAIX010000008.1"/>
</dbReference>
<dbReference type="EMBL" id="JBHUFZ010000010">
    <property type="protein sequence ID" value="MFD1889439.1"/>
    <property type="molecule type" value="Genomic_DNA"/>
</dbReference>
<name>A0ABW4RUF9_9ACTN</name>
<evidence type="ECO:0000313" key="2">
    <source>
        <dbReference type="EMBL" id="MFD1889439.1"/>
    </source>
</evidence>
<sequence length="269" mass="28763">MAIEKALALLACPQCQGRLLLEGRSLVCPRGHSFDLAKQGYVNLLGRAAPANADRADMVAARDRFLSAGHYRPIEQALARRIGSARRLLEVGAGTGHYLAGLLEALPQAVGLATDVSVPACRRAARAHERMGAVVADTWAGLPVRSGHVDALLCVFAPRNPAEFARVCAPGATLAVVTPNAGHLAQAREALGLLDVEADKLARLNRTMSGAFEAVWTQRIRWSMDLGAQDLSDLVQMGPNAFHEHAAVQRDMTVEADVQLTIFRRPNGG</sequence>
<gene>
    <name evidence="2" type="ORF">ACFSCS_04445</name>
</gene>
<keyword evidence="3" id="KW-1185">Reference proteome</keyword>
<dbReference type="GO" id="GO:0032259">
    <property type="term" value="P:methylation"/>
    <property type="evidence" value="ECO:0007669"/>
    <property type="project" value="UniProtKB-KW"/>
</dbReference>
<evidence type="ECO:0000313" key="3">
    <source>
        <dbReference type="Proteomes" id="UP001597326"/>
    </source>
</evidence>
<dbReference type="Pfam" id="PF21302">
    <property type="entry name" value="Zn_ribbon_RlmA"/>
    <property type="match status" value="1"/>
</dbReference>
<dbReference type="PIRSF" id="PIRSF018249">
    <property type="entry name" value="MyrA_prd"/>
    <property type="match status" value="1"/>
</dbReference>